<dbReference type="Gene3D" id="2.30.110.10">
    <property type="entry name" value="Electron Transport, Fmn-binding Protein, Chain A"/>
    <property type="match status" value="1"/>
</dbReference>
<comment type="caution">
    <text evidence="3">The sequence shown here is derived from an EMBL/GenBank/DDBJ whole genome shotgun (WGS) entry which is preliminary data.</text>
</comment>
<dbReference type="EMBL" id="BAAAHH010000003">
    <property type="protein sequence ID" value="GAA0942135.1"/>
    <property type="molecule type" value="Genomic_DNA"/>
</dbReference>
<evidence type="ECO:0000256" key="1">
    <source>
        <dbReference type="ARBA" id="ARBA00008710"/>
    </source>
</evidence>
<dbReference type="PANTHER" id="PTHR39428">
    <property type="entry name" value="F420H(2)-DEPENDENT QUINONE REDUCTASE RV1261C"/>
    <property type="match status" value="1"/>
</dbReference>
<evidence type="ECO:0000313" key="4">
    <source>
        <dbReference type="Proteomes" id="UP001500665"/>
    </source>
</evidence>
<organism evidence="3 4">
    <name type="scientific">Actinocorallia libanotica</name>
    <dbReference type="NCBI Taxonomy" id="46162"/>
    <lineage>
        <taxon>Bacteria</taxon>
        <taxon>Bacillati</taxon>
        <taxon>Actinomycetota</taxon>
        <taxon>Actinomycetes</taxon>
        <taxon>Streptosporangiales</taxon>
        <taxon>Thermomonosporaceae</taxon>
        <taxon>Actinocorallia</taxon>
    </lineage>
</organism>
<comment type="similarity">
    <text evidence="1">Belongs to the F420H(2)-dependent quinone reductase family.</text>
</comment>
<name>A0ABP4AWJ5_9ACTN</name>
<evidence type="ECO:0000313" key="3">
    <source>
        <dbReference type="EMBL" id="GAA0942135.1"/>
    </source>
</evidence>
<dbReference type="InterPro" id="IPR012349">
    <property type="entry name" value="Split_barrel_FMN-bd"/>
</dbReference>
<evidence type="ECO:0000256" key="2">
    <source>
        <dbReference type="ARBA" id="ARBA00049106"/>
    </source>
</evidence>
<reference evidence="4" key="1">
    <citation type="journal article" date="2019" name="Int. J. Syst. Evol. Microbiol.">
        <title>The Global Catalogue of Microorganisms (GCM) 10K type strain sequencing project: providing services to taxonomists for standard genome sequencing and annotation.</title>
        <authorList>
            <consortium name="The Broad Institute Genomics Platform"/>
            <consortium name="The Broad Institute Genome Sequencing Center for Infectious Disease"/>
            <person name="Wu L."/>
            <person name="Ma J."/>
        </authorList>
    </citation>
    <scope>NUCLEOTIDE SEQUENCE [LARGE SCALE GENOMIC DNA]</scope>
    <source>
        <strain evidence="4">JCM 10696</strain>
    </source>
</reference>
<dbReference type="Proteomes" id="UP001500665">
    <property type="component" value="Unassembled WGS sequence"/>
</dbReference>
<dbReference type="PANTHER" id="PTHR39428:SF1">
    <property type="entry name" value="F420H(2)-DEPENDENT QUINONE REDUCTASE RV1261C"/>
    <property type="match status" value="1"/>
</dbReference>
<gene>
    <name evidence="3" type="ORF">GCM10009550_13080</name>
</gene>
<keyword evidence="4" id="KW-1185">Reference proteome</keyword>
<dbReference type="NCBIfam" id="TIGR00026">
    <property type="entry name" value="hi_GC_TIGR00026"/>
    <property type="match status" value="1"/>
</dbReference>
<accession>A0ABP4AWJ5</accession>
<sequence length="163" mass="18381">MSSQSPLIQRLFGPVFHKVAGARWFRRLGPGAVPKLDQALHRVTGGRLMLSQLLVPTLYLTTVGAKSGQERLSPLLCMPEGDGWIVVGSNFGRDKHPAWTGNLLKTPEAVVEYEKKIYKVTGDLLQGEDRAAVWIRLAEIWPVYTKYQAEVDRELRVFRLTPR</sequence>
<dbReference type="InterPro" id="IPR004378">
    <property type="entry name" value="F420H2_quin_Rdtase"/>
</dbReference>
<dbReference type="RefSeq" id="WP_344237789.1">
    <property type="nucleotide sequence ID" value="NZ_BAAAHH010000003.1"/>
</dbReference>
<dbReference type="Pfam" id="PF04075">
    <property type="entry name" value="F420H2_quin_red"/>
    <property type="match status" value="1"/>
</dbReference>
<protein>
    <submittedName>
        <fullName evidence="3">Nitroreductase/quinone reductase family protein</fullName>
    </submittedName>
</protein>
<comment type="catalytic activity">
    <reaction evidence="2">
        <text>oxidized coenzyme F420-(gamma-L-Glu)(n) + a quinol + H(+) = reduced coenzyme F420-(gamma-L-Glu)(n) + a quinone</text>
        <dbReference type="Rhea" id="RHEA:39663"/>
        <dbReference type="Rhea" id="RHEA-COMP:12939"/>
        <dbReference type="Rhea" id="RHEA-COMP:14378"/>
        <dbReference type="ChEBI" id="CHEBI:15378"/>
        <dbReference type="ChEBI" id="CHEBI:24646"/>
        <dbReference type="ChEBI" id="CHEBI:132124"/>
        <dbReference type="ChEBI" id="CHEBI:133980"/>
        <dbReference type="ChEBI" id="CHEBI:139511"/>
    </reaction>
</comment>
<proteinExistence type="inferred from homology"/>